<gene>
    <name evidence="3" type="ORF">SAHL_02915</name>
</gene>
<sequence length="248" mass="27735">MPLDEQKRIVAALDEAFAALDRARILTDGNLSNSQALYESVIENIFSVRSTWPSEDLSKRVRFLDYRGKTPPKCDNGIPLITAKNVRLGFIKTEPEEFVEENAYEKWMTRGFPEVGDVLFTTEAPLANVAQLQTPGKVVIGQRLITMQTDRDEIDPGFLKWSLLSPQMQADIHSQATGATVLGIKAKLLKKISLHVPASIELQKEVAFGCERAFANKVELERLYTSKLKDISALRQSVLERAFAGELN</sequence>
<evidence type="ECO:0008006" key="5">
    <source>
        <dbReference type="Google" id="ProtNLM"/>
    </source>
</evidence>
<keyword evidence="1" id="KW-0680">Restriction system</keyword>
<keyword evidence="2" id="KW-0238">DNA-binding</keyword>
<comment type="caution">
    <text evidence="3">The sequence shown here is derived from an EMBL/GenBank/DDBJ whole genome shotgun (WGS) entry which is preliminary data.</text>
</comment>
<dbReference type="SUPFAM" id="SSF116734">
    <property type="entry name" value="DNA methylase specificity domain"/>
    <property type="match status" value="1"/>
</dbReference>
<dbReference type="Proteomes" id="UP000285123">
    <property type="component" value="Unassembled WGS sequence"/>
</dbReference>
<dbReference type="EMBL" id="AYKF01000035">
    <property type="protein sequence ID" value="ROO35233.1"/>
    <property type="molecule type" value="Genomic_DNA"/>
</dbReference>
<evidence type="ECO:0000256" key="1">
    <source>
        <dbReference type="ARBA" id="ARBA00022747"/>
    </source>
</evidence>
<dbReference type="GO" id="GO:0003677">
    <property type="term" value="F:DNA binding"/>
    <property type="evidence" value="ECO:0007669"/>
    <property type="project" value="UniProtKB-KW"/>
</dbReference>
<dbReference type="PANTHER" id="PTHR30408">
    <property type="entry name" value="TYPE-1 RESTRICTION ENZYME ECOKI SPECIFICITY PROTEIN"/>
    <property type="match status" value="1"/>
</dbReference>
<protein>
    <recommendedName>
        <fullName evidence="5">Type I restriction modification DNA specificity domain-containing protein</fullName>
    </recommendedName>
</protein>
<evidence type="ECO:0000313" key="4">
    <source>
        <dbReference type="Proteomes" id="UP000285123"/>
    </source>
</evidence>
<dbReference type="InterPro" id="IPR052021">
    <property type="entry name" value="Type-I_RS_S_subunit"/>
</dbReference>
<organism evidence="3 4">
    <name type="scientific">Salinisphaera orenii YIM 95161</name>
    <dbReference type="NCBI Taxonomy" id="1051139"/>
    <lineage>
        <taxon>Bacteria</taxon>
        <taxon>Pseudomonadati</taxon>
        <taxon>Pseudomonadota</taxon>
        <taxon>Gammaproteobacteria</taxon>
        <taxon>Salinisphaerales</taxon>
        <taxon>Salinisphaeraceae</taxon>
        <taxon>Salinisphaera</taxon>
    </lineage>
</organism>
<evidence type="ECO:0000256" key="2">
    <source>
        <dbReference type="ARBA" id="ARBA00023125"/>
    </source>
</evidence>
<proteinExistence type="predicted"/>
<name>A0A423Q6B8_9GAMM</name>
<dbReference type="GO" id="GO:0009307">
    <property type="term" value="P:DNA restriction-modification system"/>
    <property type="evidence" value="ECO:0007669"/>
    <property type="project" value="UniProtKB-KW"/>
</dbReference>
<accession>A0A423Q6B8</accession>
<reference evidence="3 4" key="1">
    <citation type="submission" date="2013-10" db="EMBL/GenBank/DDBJ databases">
        <title>Salinisphaera halophila YIM 95161 Genome Sequencing.</title>
        <authorList>
            <person name="Lai Q."/>
            <person name="Li C."/>
            <person name="Shao Z."/>
        </authorList>
    </citation>
    <scope>NUCLEOTIDE SEQUENCE [LARGE SCALE GENOMIC DNA]</scope>
    <source>
        <strain evidence="3 4">YIM 95161</strain>
    </source>
</reference>
<evidence type="ECO:0000313" key="3">
    <source>
        <dbReference type="EMBL" id="ROO35233.1"/>
    </source>
</evidence>
<dbReference type="Gene3D" id="3.90.220.20">
    <property type="entry name" value="DNA methylase specificity domains"/>
    <property type="match status" value="2"/>
</dbReference>
<dbReference type="InterPro" id="IPR044946">
    <property type="entry name" value="Restrct_endonuc_typeI_TRD_sf"/>
</dbReference>
<dbReference type="PANTHER" id="PTHR30408:SF12">
    <property type="entry name" value="TYPE I RESTRICTION ENZYME MJAVIII SPECIFICITY SUBUNIT"/>
    <property type="match status" value="1"/>
</dbReference>
<dbReference type="AlphaFoldDB" id="A0A423Q6B8"/>